<sequence length="49" mass="5561">MLTNYAVFSESGDRCCHGFAHDHQSTWKNFDSFSSEYKSVLNDLLSSVV</sequence>
<reference evidence="1 2" key="1">
    <citation type="submission" date="2017-11" db="EMBL/GenBank/DDBJ databases">
        <title>Complete genome of a free-living desiccation-tolerant cyanobacterium and its photosynthetic adaptation to extreme terrestrial habitat.</title>
        <authorList>
            <person name="Shang J."/>
        </authorList>
    </citation>
    <scope>NUCLEOTIDE SEQUENCE [LARGE SCALE GENOMIC DNA]</scope>
    <source>
        <strain evidence="1 2">CCNUN1</strain>
    </source>
</reference>
<dbReference type="KEGG" id="nfl:COO91_00497"/>
<organism evidence="1 2">
    <name type="scientific">Nostoc flagelliforme CCNUN1</name>
    <dbReference type="NCBI Taxonomy" id="2038116"/>
    <lineage>
        <taxon>Bacteria</taxon>
        <taxon>Bacillati</taxon>
        <taxon>Cyanobacteriota</taxon>
        <taxon>Cyanophyceae</taxon>
        <taxon>Nostocales</taxon>
        <taxon>Nostocaceae</taxon>
        <taxon>Nostoc</taxon>
    </lineage>
</organism>
<proteinExistence type="predicted"/>
<dbReference type="EMBL" id="CP024785">
    <property type="protein sequence ID" value="AUB34668.1"/>
    <property type="molecule type" value="Genomic_DNA"/>
</dbReference>
<keyword evidence="2" id="KW-1185">Reference proteome</keyword>
<evidence type="ECO:0000313" key="2">
    <source>
        <dbReference type="Proteomes" id="UP000232003"/>
    </source>
</evidence>
<gene>
    <name evidence="1" type="ORF">COO91_00497</name>
</gene>
<evidence type="ECO:0000313" key="1">
    <source>
        <dbReference type="EMBL" id="AUB34668.1"/>
    </source>
</evidence>
<name>A0A2K8SGV3_9NOSO</name>
<accession>A0A2K8SGV3</accession>
<protein>
    <submittedName>
        <fullName evidence="1">Uncharacterized protein</fullName>
    </submittedName>
</protein>
<dbReference type="RefSeq" id="WP_157816287.1">
    <property type="nucleotide sequence ID" value="NZ_CAWNNC010000001.1"/>
</dbReference>
<dbReference type="AlphaFoldDB" id="A0A2K8SGV3"/>
<dbReference type="Proteomes" id="UP000232003">
    <property type="component" value="Chromosome"/>
</dbReference>